<reference evidence="1" key="1">
    <citation type="submission" date="2021-01" db="EMBL/GenBank/DDBJ databases">
        <authorList>
            <person name="Corre E."/>
            <person name="Pelletier E."/>
            <person name="Niang G."/>
            <person name="Scheremetjew M."/>
            <person name="Finn R."/>
            <person name="Kale V."/>
            <person name="Holt S."/>
            <person name="Cochrane G."/>
            <person name="Meng A."/>
            <person name="Brown T."/>
            <person name="Cohen L."/>
        </authorList>
    </citation>
    <scope>NUCLEOTIDE SEQUENCE</scope>
    <source>
        <strain evidence="1">FSP1.4</strain>
    </source>
</reference>
<name>A0A7S3J1H8_9SPIT</name>
<organism evidence="1">
    <name type="scientific">Euplotes harpa</name>
    <dbReference type="NCBI Taxonomy" id="151035"/>
    <lineage>
        <taxon>Eukaryota</taxon>
        <taxon>Sar</taxon>
        <taxon>Alveolata</taxon>
        <taxon>Ciliophora</taxon>
        <taxon>Intramacronucleata</taxon>
        <taxon>Spirotrichea</taxon>
        <taxon>Hypotrichia</taxon>
        <taxon>Euplotida</taxon>
        <taxon>Euplotidae</taxon>
        <taxon>Euplotes</taxon>
    </lineage>
</organism>
<proteinExistence type="predicted"/>
<protein>
    <submittedName>
        <fullName evidence="1">Uncharacterized protein</fullName>
    </submittedName>
</protein>
<sequence>MLDAKLIICYDQTAKYARYYTHEDSRYKEFNFSKYSDLTKSLLPSSCKDGQASHSPVLSHHEWIDESFHQKAKVIRRDFSKEPKEDRPADWVFAVKVARDLCVILFGLAIFVSQF</sequence>
<accession>A0A7S3J1H8</accession>
<evidence type="ECO:0000313" key="1">
    <source>
        <dbReference type="EMBL" id="CAE0343284.1"/>
    </source>
</evidence>
<dbReference type="EMBL" id="HBII01004827">
    <property type="protein sequence ID" value="CAE0343284.1"/>
    <property type="molecule type" value="Transcribed_RNA"/>
</dbReference>
<dbReference type="AlphaFoldDB" id="A0A7S3J1H8"/>
<gene>
    <name evidence="1" type="ORF">EHAR0213_LOCUS2191</name>
</gene>